<sequence>MGQPNMLLTKKMVLVSVLAVSAFNVSAGSAAQLWSHKDWTLNKFDKILFAETNGQAVKGNTLRLVFNNKTCQRNAFLLSLSSNNIGLLNLKDKTISARMAIDGGFSVDTKFNIRAAQAITDNLYVASLSSEYLSRSYQDQLKKGHKLQIEIDDSPQVNAMFDIKYEVFSLDGFAANYLKMDDYCLN</sequence>
<proteinExistence type="predicted"/>
<reference evidence="2 3" key="1">
    <citation type="submission" date="2014-06" db="EMBL/GenBank/DDBJ databases">
        <authorList>
            <person name="Le Roux F."/>
        </authorList>
    </citation>
    <scope>NUCLEOTIDE SEQUENCE [LARGE SCALE GENOMIC DNA]</scope>
    <source>
        <strain evidence="2 3">J5-4</strain>
    </source>
</reference>
<keyword evidence="3" id="KW-1185">Reference proteome</keyword>
<keyword evidence="1" id="KW-0732">Signal</keyword>
<evidence type="ECO:0000313" key="3">
    <source>
        <dbReference type="Proteomes" id="UP000049077"/>
    </source>
</evidence>
<comment type="caution">
    <text evidence="2">The sequence shown here is derived from an EMBL/GenBank/DDBJ whole genome shotgun (WGS) entry which is preliminary data.</text>
</comment>
<organism evidence="2 3">
    <name type="scientific">Vibrio crassostreae</name>
    <dbReference type="NCBI Taxonomy" id="246167"/>
    <lineage>
        <taxon>Bacteria</taxon>
        <taxon>Pseudomonadati</taxon>
        <taxon>Pseudomonadota</taxon>
        <taxon>Gammaproteobacteria</taxon>
        <taxon>Vibrionales</taxon>
        <taxon>Vibrionaceae</taxon>
        <taxon>Vibrio</taxon>
    </lineage>
</organism>
<protein>
    <submittedName>
        <fullName evidence="2">Uncharacterized protein</fullName>
    </submittedName>
</protein>
<name>A0ABP1WUN8_9VIBR</name>
<dbReference type="Proteomes" id="UP000049077">
    <property type="component" value="Unassembled WGS sequence"/>
</dbReference>
<gene>
    <name evidence="2" type="ORF">VCR4J5_1500076</name>
</gene>
<feature type="signal peptide" evidence="1">
    <location>
        <begin position="1"/>
        <end position="27"/>
    </location>
</feature>
<evidence type="ECO:0000256" key="1">
    <source>
        <dbReference type="SAM" id="SignalP"/>
    </source>
</evidence>
<dbReference type="EMBL" id="CCJX01000058">
    <property type="protein sequence ID" value="CDT09676.1"/>
    <property type="molecule type" value="Genomic_DNA"/>
</dbReference>
<accession>A0ABP1WUN8</accession>
<feature type="chain" id="PRO_5045832163" evidence="1">
    <location>
        <begin position="28"/>
        <end position="186"/>
    </location>
</feature>
<evidence type="ECO:0000313" key="2">
    <source>
        <dbReference type="EMBL" id="CDT09676.1"/>
    </source>
</evidence>